<dbReference type="AlphaFoldDB" id="A0A0E1VUU9"/>
<feature type="region of interest" description="Disordered" evidence="1">
    <location>
        <begin position="46"/>
        <end position="143"/>
    </location>
</feature>
<dbReference type="Proteomes" id="UP000001812">
    <property type="component" value="Chromosome II"/>
</dbReference>
<evidence type="ECO:0000313" key="2">
    <source>
        <dbReference type="EMBL" id="EET04663.1"/>
    </source>
</evidence>
<evidence type="ECO:0008006" key="4">
    <source>
        <dbReference type="Google" id="ProtNLM"/>
    </source>
</evidence>
<organism evidence="2 3">
    <name type="scientific">Burkholderia pseudomallei 1710a</name>
    <dbReference type="NCBI Taxonomy" id="320371"/>
    <lineage>
        <taxon>Bacteria</taxon>
        <taxon>Pseudomonadati</taxon>
        <taxon>Pseudomonadota</taxon>
        <taxon>Betaproteobacteria</taxon>
        <taxon>Burkholderiales</taxon>
        <taxon>Burkholderiaceae</taxon>
        <taxon>Burkholderia</taxon>
        <taxon>pseudomallei group</taxon>
    </lineage>
</organism>
<reference evidence="3" key="1">
    <citation type="submission" date="2007-08" db="EMBL/GenBank/DDBJ databases">
        <title>Annotation of Burkholderia pseudomallei 1710a.</title>
        <authorList>
            <person name="Harkins D.M."/>
            <person name="DeShazer D."/>
            <person name="Woods D.E."/>
            <person name="Brinkac L.M."/>
            <person name="Brown K.A."/>
            <person name="Hung G.C."/>
            <person name="Tuanyok A."/>
            <person name="Zhang B."/>
            <person name="Nierman W.C."/>
        </authorList>
    </citation>
    <scope>NUCLEOTIDE SEQUENCE [LARGE SCALE GENOMIC DNA]</scope>
    <source>
        <strain evidence="3">1710a</strain>
    </source>
</reference>
<proteinExistence type="predicted"/>
<dbReference type="HOGENOM" id="CLU_1802476_0_0_4"/>
<evidence type="ECO:0000256" key="1">
    <source>
        <dbReference type="SAM" id="MobiDB-lite"/>
    </source>
</evidence>
<gene>
    <name evidence="2" type="ORF">BURPS1710A_A0621</name>
</gene>
<feature type="compositionally biased region" description="Basic residues" evidence="1">
    <location>
        <begin position="129"/>
        <end position="143"/>
    </location>
</feature>
<feature type="compositionally biased region" description="Low complexity" evidence="1">
    <location>
        <begin position="71"/>
        <end position="82"/>
    </location>
</feature>
<reference evidence="2 3" key="2">
    <citation type="submission" date="2009-05" db="EMBL/GenBank/DDBJ databases">
        <authorList>
            <person name="Harkins D.M."/>
            <person name="DeShazer D."/>
            <person name="Woods D.E."/>
            <person name="Brinkac L.M."/>
            <person name="Brown K.A."/>
            <person name="Hung G.C."/>
            <person name="Tuanyok A."/>
            <person name="Zhang B."/>
            <person name="Nierman W.C."/>
        </authorList>
    </citation>
    <scope>NUCLEOTIDE SEQUENCE [LARGE SCALE GENOMIC DNA]</scope>
    <source>
        <strain evidence="2 3">1710a</strain>
    </source>
</reference>
<name>A0A0E1VUU9_BURPE</name>
<feature type="compositionally biased region" description="Basic and acidic residues" evidence="1">
    <location>
        <begin position="114"/>
        <end position="125"/>
    </location>
</feature>
<protein>
    <recommendedName>
        <fullName evidence="4">LigA</fullName>
    </recommendedName>
</protein>
<accession>A0A0E1VUU9</accession>
<evidence type="ECO:0000313" key="3">
    <source>
        <dbReference type="Proteomes" id="UP000001812"/>
    </source>
</evidence>
<dbReference type="EMBL" id="CM000833">
    <property type="protein sequence ID" value="EET04663.1"/>
    <property type="molecule type" value="Genomic_DNA"/>
</dbReference>
<sequence>MTARPSARCLNRAGAREVSIRHGFRRREKRIAIIAGLRDARGARLNEDRRTRRARIGLGSGSDRAQKMGRPAAPAAAIASAARVGRRSPGAAPEETGRRLGGIADAGGSRGAASRRDADARDATTLRRAPCRRAARRGPHRTV</sequence>